<sequence>MNTGSTHRKQKASDAKDRRQVSLMHVFRAARATGDGKKDEANYQDGAREMTARSQERRTGTDEATLRKHLTADLASLMNTINLDAISSLDDAPYVAKSVINYGFGDMSEMSNSIHAGKQIAQLIRNTLIEHEPRLIADTIEIQLNREEQETTQRLSFDVSAEMVATPVDVPLDFVAEVDMGAGKIQMTRLRVQT</sequence>
<feature type="region of interest" description="Disordered" evidence="1">
    <location>
        <begin position="1"/>
        <end position="62"/>
    </location>
</feature>
<feature type="compositionally biased region" description="Basic and acidic residues" evidence="1">
    <location>
        <begin position="11"/>
        <end position="20"/>
    </location>
</feature>
<proteinExistence type="predicted"/>
<dbReference type="NCBIfam" id="TIGR03357">
    <property type="entry name" value="VI_zyme"/>
    <property type="match status" value="1"/>
</dbReference>
<evidence type="ECO:0000259" key="2">
    <source>
        <dbReference type="Pfam" id="PF04965"/>
    </source>
</evidence>
<reference evidence="3" key="1">
    <citation type="submission" date="2024-08" db="EMBL/GenBank/DDBJ databases">
        <title>Phylogenomic analyses of a clade within the roseobacter group suggest taxonomic reassignments of species of the genera Aestuariivita, Citreicella, Loktanella, Nautella, Pelagibaca, Ruegeria, Thalassobius, Thiobacimonas and Tropicibacter, and the proposal o.</title>
        <authorList>
            <person name="Jeon C.O."/>
        </authorList>
    </citation>
    <scope>NUCLEOTIDE SEQUENCE</scope>
    <source>
        <strain evidence="3">SS1-5</strain>
    </source>
</reference>
<feature type="compositionally biased region" description="Basic residues" evidence="1">
    <location>
        <begin position="1"/>
        <end position="10"/>
    </location>
</feature>
<dbReference type="InterPro" id="IPR053176">
    <property type="entry name" value="T6SS_TssE1-like"/>
</dbReference>
<dbReference type="AlphaFoldDB" id="A0AAN0NKX7"/>
<dbReference type="Pfam" id="PF04965">
    <property type="entry name" value="GPW_gp25"/>
    <property type="match status" value="1"/>
</dbReference>
<feature type="compositionally biased region" description="Basic and acidic residues" evidence="1">
    <location>
        <begin position="34"/>
        <end position="62"/>
    </location>
</feature>
<name>A0AAN0NKX7_9RHOB</name>
<feature type="domain" description="IraD/Gp25-like" evidence="2">
    <location>
        <begin position="65"/>
        <end position="167"/>
    </location>
</feature>
<dbReference type="PANTHER" id="PTHR38595:SF1">
    <property type="entry name" value="TYPE VI SECRETION SYSTEM COMPONENT TSSE1"/>
    <property type="match status" value="1"/>
</dbReference>
<dbReference type="KEGG" id="yrh:AABB31_03345"/>
<keyword evidence="4" id="KW-1185">Reference proteome</keyword>
<dbReference type="EMBL" id="CP151767">
    <property type="protein sequence ID" value="WZU67992.1"/>
    <property type="molecule type" value="Genomic_DNA"/>
</dbReference>
<dbReference type="Proteomes" id="UP001470809">
    <property type="component" value="Chromosome"/>
</dbReference>
<evidence type="ECO:0000256" key="1">
    <source>
        <dbReference type="SAM" id="MobiDB-lite"/>
    </source>
</evidence>
<protein>
    <submittedName>
        <fullName evidence="3">Type VI secretion system baseplate subunit TssE</fullName>
    </submittedName>
</protein>
<dbReference type="InterPro" id="IPR007048">
    <property type="entry name" value="IraD/Gp25-like"/>
</dbReference>
<dbReference type="SUPFAM" id="SSF160719">
    <property type="entry name" value="gpW/gp25-like"/>
    <property type="match status" value="1"/>
</dbReference>
<accession>A0AAN0NKX7</accession>
<gene>
    <name evidence="3" type="primary">tssE</name>
    <name evidence="3" type="ORF">AABB31_03345</name>
</gene>
<organism evidence="3 4">
    <name type="scientific">Yoonia rhodophyticola</name>
    <dbReference type="NCBI Taxonomy" id="3137370"/>
    <lineage>
        <taxon>Bacteria</taxon>
        <taxon>Pseudomonadati</taxon>
        <taxon>Pseudomonadota</taxon>
        <taxon>Alphaproteobacteria</taxon>
        <taxon>Rhodobacterales</taxon>
        <taxon>Paracoccaceae</taxon>
        <taxon>Yoonia</taxon>
    </lineage>
</organism>
<evidence type="ECO:0000313" key="3">
    <source>
        <dbReference type="EMBL" id="WZU67992.1"/>
    </source>
</evidence>
<dbReference type="InterPro" id="IPR017737">
    <property type="entry name" value="TssE1-like"/>
</dbReference>
<dbReference type="RefSeq" id="WP_342077286.1">
    <property type="nucleotide sequence ID" value="NZ_CP151767.2"/>
</dbReference>
<dbReference type="PANTHER" id="PTHR38595">
    <property type="entry name" value="CYTOPLASMIC PROTEIN-RELATED"/>
    <property type="match status" value="1"/>
</dbReference>
<evidence type="ECO:0000313" key="4">
    <source>
        <dbReference type="Proteomes" id="UP001470809"/>
    </source>
</evidence>